<dbReference type="PANTHER" id="PTHR46082:SF6">
    <property type="entry name" value="AAA+ ATPASE DOMAIN-CONTAINING PROTEIN-RELATED"/>
    <property type="match status" value="1"/>
</dbReference>
<name>A0A395NE95_TRIAR</name>
<proteinExistence type="predicted"/>
<keyword evidence="1" id="KW-0732">Signal</keyword>
<dbReference type="OrthoDB" id="1577640at2759"/>
<dbReference type="Proteomes" id="UP000266272">
    <property type="component" value="Unassembled WGS sequence"/>
</dbReference>
<dbReference type="InterPro" id="IPR000845">
    <property type="entry name" value="Nucleoside_phosphorylase_d"/>
</dbReference>
<dbReference type="PANTHER" id="PTHR46082">
    <property type="entry name" value="ATP/GTP-BINDING PROTEIN-RELATED"/>
    <property type="match status" value="1"/>
</dbReference>
<dbReference type="SUPFAM" id="SSF53167">
    <property type="entry name" value="Purine and uridine phosphorylases"/>
    <property type="match status" value="1"/>
</dbReference>
<feature type="chain" id="PRO_5017214219" evidence="1">
    <location>
        <begin position="22"/>
        <end position="314"/>
    </location>
</feature>
<keyword evidence="4" id="KW-1185">Reference proteome</keyword>
<protein>
    <submittedName>
        <fullName evidence="3">Zinc finger protein</fullName>
    </submittedName>
</protein>
<organism evidence="3 4">
    <name type="scientific">Trichoderma arundinaceum</name>
    <dbReference type="NCBI Taxonomy" id="490622"/>
    <lineage>
        <taxon>Eukaryota</taxon>
        <taxon>Fungi</taxon>
        <taxon>Dikarya</taxon>
        <taxon>Ascomycota</taxon>
        <taxon>Pezizomycotina</taxon>
        <taxon>Sordariomycetes</taxon>
        <taxon>Hypocreomycetidae</taxon>
        <taxon>Hypocreales</taxon>
        <taxon>Hypocreaceae</taxon>
        <taxon>Trichoderma</taxon>
    </lineage>
</organism>
<dbReference type="Pfam" id="PF01048">
    <property type="entry name" value="PNP_UDP_1"/>
    <property type="match status" value="1"/>
</dbReference>
<feature type="domain" description="Nucleoside phosphorylase" evidence="2">
    <location>
        <begin position="7"/>
        <end position="189"/>
    </location>
</feature>
<reference evidence="3 4" key="1">
    <citation type="journal article" date="2018" name="PLoS Pathog.">
        <title>Evolution of structural diversity of trichothecenes, a family of toxins produced by plant pathogenic and entomopathogenic fungi.</title>
        <authorList>
            <person name="Proctor R.H."/>
            <person name="McCormick S.P."/>
            <person name="Kim H.S."/>
            <person name="Cardoza R.E."/>
            <person name="Stanley A.M."/>
            <person name="Lindo L."/>
            <person name="Kelly A."/>
            <person name="Brown D.W."/>
            <person name="Lee T."/>
            <person name="Vaughan M.M."/>
            <person name="Alexander N.J."/>
            <person name="Busman M."/>
            <person name="Gutierrez S."/>
        </authorList>
    </citation>
    <scope>NUCLEOTIDE SEQUENCE [LARGE SCALE GENOMIC DNA]</scope>
    <source>
        <strain evidence="3 4">IBT 40837</strain>
    </source>
</reference>
<evidence type="ECO:0000256" key="1">
    <source>
        <dbReference type="SAM" id="SignalP"/>
    </source>
</evidence>
<dbReference type="AlphaFoldDB" id="A0A395NE95"/>
<evidence type="ECO:0000313" key="3">
    <source>
        <dbReference type="EMBL" id="RFU74448.1"/>
    </source>
</evidence>
<dbReference type="GO" id="GO:0003824">
    <property type="term" value="F:catalytic activity"/>
    <property type="evidence" value="ECO:0007669"/>
    <property type="project" value="InterPro"/>
</dbReference>
<dbReference type="STRING" id="490622.A0A395NE95"/>
<dbReference type="Gene3D" id="3.40.50.1580">
    <property type="entry name" value="Nucleoside phosphorylase domain"/>
    <property type="match status" value="1"/>
</dbReference>
<accession>A0A395NE95</accession>
<dbReference type="InterPro" id="IPR035994">
    <property type="entry name" value="Nucleoside_phosphorylase_sf"/>
</dbReference>
<dbReference type="GO" id="GO:0009116">
    <property type="term" value="P:nucleoside metabolic process"/>
    <property type="evidence" value="ECO:0007669"/>
    <property type="project" value="InterPro"/>
</dbReference>
<evidence type="ECO:0000259" key="2">
    <source>
        <dbReference type="Pfam" id="PF01048"/>
    </source>
</evidence>
<gene>
    <name evidence="3" type="ORF">TARUN_7800</name>
</gene>
<feature type="signal peptide" evidence="1">
    <location>
        <begin position="1"/>
        <end position="21"/>
    </location>
</feature>
<dbReference type="EMBL" id="PXOA01000536">
    <property type="protein sequence ID" value="RFU74448.1"/>
    <property type="molecule type" value="Genomic_DNA"/>
</dbReference>
<dbReference type="InterPro" id="IPR053137">
    <property type="entry name" value="NLR-like"/>
</dbReference>
<comment type="caution">
    <text evidence="3">The sequence shown here is derived from an EMBL/GenBank/DDBJ whole genome shotgun (WGS) entry which is preliminary data.</text>
</comment>
<evidence type="ECO:0000313" key="4">
    <source>
        <dbReference type="Proteomes" id="UP000266272"/>
    </source>
</evidence>
<sequence length="314" mass="35010">MSSTKFDVVLVLLPNVGKASAAGTAANLRSSYPNLSIVMLTGICGGVPNPGSEQEILLGDVIVSKSVVQYDLSDSVCEGSRSLACDSRGCNGAFVVWRQRLEDKLDLERLGRVEAAQTPSVFVGRVGSGDTVLKSGEDRDRISREHGLIALEMKGAGILDELPCIITKGVSDYADSHKNKEWQHFAAAGAAAVTRGLIERYIKRDTLPKSQVDQFAIPLEDEETKRYLRDLWHGDPREDMTCNEDQKGDLLRDAYKWILEDPDFQQWQNDPQSMAVDAQDEYQKWLAALAWFLVRDSWNTKRRVMKSKREQAVC</sequence>